<name>A0ABQ4ZQD7_9ASTR</name>
<evidence type="ECO:0000313" key="1">
    <source>
        <dbReference type="EMBL" id="GJS91691.1"/>
    </source>
</evidence>
<dbReference type="EMBL" id="BQNB010011525">
    <property type="protein sequence ID" value="GJS91691.1"/>
    <property type="molecule type" value="Genomic_DNA"/>
</dbReference>
<proteinExistence type="predicted"/>
<organism evidence="1 2">
    <name type="scientific">Tanacetum coccineum</name>
    <dbReference type="NCBI Taxonomy" id="301880"/>
    <lineage>
        <taxon>Eukaryota</taxon>
        <taxon>Viridiplantae</taxon>
        <taxon>Streptophyta</taxon>
        <taxon>Embryophyta</taxon>
        <taxon>Tracheophyta</taxon>
        <taxon>Spermatophyta</taxon>
        <taxon>Magnoliopsida</taxon>
        <taxon>eudicotyledons</taxon>
        <taxon>Gunneridae</taxon>
        <taxon>Pentapetalae</taxon>
        <taxon>asterids</taxon>
        <taxon>campanulids</taxon>
        <taxon>Asterales</taxon>
        <taxon>Asteraceae</taxon>
        <taxon>Asteroideae</taxon>
        <taxon>Anthemideae</taxon>
        <taxon>Anthemidinae</taxon>
        <taxon>Tanacetum</taxon>
    </lineage>
</organism>
<dbReference type="Pfam" id="PF14223">
    <property type="entry name" value="Retrotran_gag_2"/>
    <property type="match status" value="1"/>
</dbReference>
<dbReference type="PANTHER" id="PTHR34676">
    <property type="entry name" value="DUF4219 DOMAIN-CONTAINING PROTEIN-RELATED"/>
    <property type="match status" value="1"/>
</dbReference>
<protein>
    <recommendedName>
        <fullName evidence="3">UBN2 domain-containing protein</fullName>
    </recommendedName>
</protein>
<evidence type="ECO:0008006" key="3">
    <source>
        <dbReference type="Google" id="ProtNLM"/>
    </source>
</evidence>
<evidence type="ECO:0000313" key="2">
    <source>
        <dbReference type="Proteomes" id="UP001151760"/>
    </source>
</evidence>
<keyword evidence="2" id="KW-1185">Reference proteome</keyword>
<dbReference type="PANTHER" id="PTHR34676:SF8">
    <property type="entry name" value="TRANSMEMBRANE PROTEIN"/>
    <property type="match status" value="1"/>
</dbReference>
<accession>A0ABQ4ZQD7</accession>
<reference evidence="1" key="1">
    <citation type="journal article" date="2022" name="Int. J. Mol. Sci.">
        <title>Draft Genome of Tanacetum Coccineum: Genomic Comparison of Closely Related Tanacetum-Family Plants.</title>
        <authorList>
            <person name="Yamashiro T."/>
            <person name="Shiraishi A."/>
            <person name="Nakayama K."/>
            <person name="Satake H."/>
        </authorList>
    </citation>
    <scope>NUCLEOTIDE SEQUENCE</scope>
</reference>
<dbReference type="Proteomes" id="UP001151760">
    <property type="component" value="Unassembled WGS sequence"/>
</dbReference>
<sequence>MCQTAKEIWDTLLITHQGNNQVKANKIDLLVQQYEQFIIPEKESIDNAFAKFNTIITSLKALDESFSSKNCVRKFLRALHLKWRAKITAIEESKNLTTLSLDELIGNLKVYEENSRNSSRDEEDLQDNNEAIEKHSKEVEMMGMRKVKENVLDVVTQIISLENVQRHQRTPIKEHSLEEYGVTMEKMR</sequence>
<reference evidence="1" key="2">
    <citation type="submission" date="2022-01" db="EMBL/GenBank/DDBJ databases">
        <authorList>
            <person name="Yamashiro T."/>
            <person name="Shiraishi A."/>
            <person name="Satake H."/>
            <person name="Nakayama K."/>
        </authorList>
    </citation>
    <scope>NUCLEOTIDE SEQUENCE</scope>
</reference>
<gene>
    <name evidence="1" type="ORF">Tco_0774327</name>
</gene>
<comment type="caution">
    <text evidence="1">The sequence shown here is derived from an EMBL/GenBank/DDBJ whole genome shotgun (WGS) entry which is preliminary data.</text>
</comment>